<sequence>MSTPTPAAKRYGTRKANAEKHVPAELLPKKRRNANEVRAARAAAVVEAAQAEASQNKILETIAKLQAELEAQRAKGPENVQVAMLTPQNAAAKSNARKKAGLTNAKHTTPSALVQANAMSADASLVSAANVKTPQKHALEKITRARIEALVQNLKAPKTPLGTGRGKENVPPGESATSAAAPKRAKRKSEIVDDNERSDSPTPIKKSKTSSTRHGGFLPTPPLSVVTSKKTGTNKGSTRLLPVDDVGTDDNMFGVVDVPDSDFERNEADASIHIMNVDEESDVLKPEDEEPEDHDEEDEGEEDEEDEEDEGDEWEDSIEDHVLGLTAAESDAATAKVCRITTQVFAWICAQPVTFNTNGINILECMQEKWDEILPDVPHRIEPRTAVYDITKQKLCDFRNGMGLEGVTNACEHMQEKMAAGKESNLFQTINERKAYVEELLKGDAKSGMPFVYSRMKVTASGTVEYQGAFQSPLVLKTFAWHLALIGESGARDRQAGALALCATAVERGLRMWQQGEFDAAFPGTFSEAACGAKSLEYLHAITKNLTDNTWKVILKRAAKYNKGKKNGPTIDALLDVRAEGARAHIVDIPDEEYIDSDSEESEDVFSVSTTGSIGVSLSQKE</sequence>
<keyword evidence="1" id="KW-0175">Coiled coil</keyword>
<feature type="compositionally biased region" description="Basic and acidic residues" evidence="2">
    <location>
        <begin position="188"/>
        <end position="199"/>
    </location>
</feature>
<dbReference type="AlphaFoldDB" id="A0A4S4KD30"/>
<comment type="caution">
    <text evidence="3">The sequence shown here is derived from an EMBL/GenBank/DDBJ whole genome shotgun (WGS) entry which is preliminary data.</text>
</comment>
<feature type="compositionally biased region" description="Low complexity" evidence="2">
    <location>
        <begin position="200"/>
        <end position="212"/>
    </location>
</feature>
<organism evidence="3 4">
    <name type="scientific">Hermanssonia centrifuga</name>
    <dbReference type="NCBI Taxonomy" id="98765"/>
    <lineage>
        <taxon>Eukaryota</taxon>
        <taxon>Fungi</taxon>
        <taxon>Dikarya</taxon>
        <taxon>Basidiomycota</taxon>
        <taxon>Agaricomycotina</taxon>
        <taxon>Agaricomycetes</taxon>
        <taxon>Polyporales</taxon>
        <taxon>Meruliaceae</taxon>
        <taxon>Hermanssonia</taxon>
    </lineage>
</organism>
<evidence type="ECO:0000313" key="3">
    <source>
        <dbReference type="EMBL" id="THG95988.1"/>
    </source>
</evidence>
<feature type="compositionally biased region" description="Acidic residues" evidence="2">
    <location>
        <begin position="277"/>
        <end position="315"/>
    </location>
</feature>
<gene>
    <name evidence="3" type="ORF">EW026_g5758</name>
</gene>
<reference evidence="3 4" key="1">
    <citation type="submission" date="2019-02" db="EMBL/GenBank/DDBJ databases">
        <title>Genome sequencing of the rare red list fungi Phlebia centrifuga.</title>
        <authorList>
            <person name="Buettner E."/>
            <person name="Kellner H."/>
        </authorList>
    </citation>
    <scope>NUCLEOTIDE SEQUENCE [LARGE SCALE GENOMIC DNA]</scope>
    <source>
        <strain evidence="3 4">DSM 108282</strain>
    </source>
</reference>
<protein>
    <submittedName>
        <fullName evidence="3">Uncharacterized protein</fullName>
    </submittedName>
</protein>
<accession>A0A4S4KD30</accession>
<evidence type="ECO:0000256" key="1">
    <source>
        <dbReference type="SAM" id="Coils"/>
    </source>
</evidence>
<keyword evidence="4" id="KW-1185">Reference proteome</keyword>
<feature type="coiled-coil region" evidence="1">
    <location>
        <begin position="48"/>
        <end position="75"/>
    </location>
</feature>
<evidence type="ECO:0000313" key="4">
    <source>
        <dbReference type="Proteomes" id="UP000309038"/>
    </source>
</evidence>
<evidence type="ECO:0000256" key="2">
    <source>
        <dbReference type="SAM" id="MobiDB-lite"/>
    </source>
</evidence>
<feature type="compositionally biased region" description="Low complexity" evidence="2">
    <location>
        <begin position="224"/>
        <end position="238"/>
    </location>
</feature>
<feature type="region of interest" description="Disordered" evidence="2">
    <location>
        <begin position="596"/>
        <end position="622"/>
    </location>
</feature>
<feature type="region of interest" description="Disordered" evidence="2">
    <location>
        <begin position="1"/>
        <end position="33"/>
    </location>
</feature>
<feature type="region of interest" description="Disordered" evidence="2">
    <location>
        <begin position="271"/>
        <end position="315"/>
    </location>
</feature>
<name>A0A4S4KD30_9APHY</name>
<feature type="region of interest" description="Disordered" evidence="2">
    <location>
        <begin position="156"/>
        <end position="243"/>
    </location>
</feature>
<dbReference type="EMBL" id="SGPJ01000272">
    <property type="protein sequence ID" value="THG95988.1"/>
    <property type="molecule type" value="Genomic_DNA"/>
</dbReference>
<feature type="compositionally biased region" description="Polar residues" evidence="2">
    <location>
        <begin position="610"/>
        <end position="622"/>
    </location>
</feature>
<dbReference type="Proteomes" id="UP000309038">
    <property type="component" value="Unassembled WGS sequence"/>
</dbReference>
<proteinExistence type="predicted"/>